<dbReference type="AlphaFoldDB" id="A0AAX4HEC7"/>
<dbReference type="InterPro" id="IPR038816">
    <property type="entry name" value="Stationary_phase_5"/>
</dbReference>
<accession>A0AAX4HEC7</accession>
<reference evidence="2 3" key="1">
    <citation type="submission" date="2023-10" db="EMBL/GenBank/DDBJ databases">
        <title>Draft Genome Sequence of Candida saopaulonensis from a very Premature Infant with Sepsis.</title>
        <authorList>
            <person name="Ning Y."/>
            <person name="Dai R."/>
            <person name="Xiao M."/>
            <person name="Xu Y."/>
            <person name="Yan Q."/>
            <person name="Zhang L."/>
        </authorList>
    </citation>
    <scope>NUCLEOTIDE SEQUENCE [LARGE SCALE GENOMIC DNA]</scope>
    <source>
        <strain evidence="2 3">19XY460</strain>
    </source>
</reference>
<dbReference type="GO" id="GO:0043248">
    <property type="term" value="P:proteasome assembly"/>
    <property type="evidence" value="ECO:0007669"/>
    <property type="project" value="TreeGrafter"/>
</dbReference>
<feature type="coiled-coil region" evidence="1">
    <location>
        <begin position="293"/>
        <end position="320"/>
    </location>
</feature>
<evidence type="ECO:0000313" key="2">
    <source>
        <dbReference type="EMBL" id="WPK26909.1"/>
    </source>
</evidence>
<proteinExistence type="predicted"/>
<protein>
    <submittedName>
        <fullName evidence="2">Uncharacterized protein</fullName>
    </submittedName>
</protein>
<dbReference type="Proteomes" id="UP001338582">
    <property type="component" value="Chromosome 5"/>
</dbReference>
<dbReference type="GO" id="GO:0070628">
    <property type="term" value="F:proteasome binding"/>
    <property type="evidence" value="ECO:0007669"/>
    <property type="project" value="InterPro"/>
</dbReference>
<evidence type="ECO:0000313" key="3">
    <source>
        <dbReference type="Proteomes" id="UP001338582"/>
    </source>
</evidence>
<dbReference type="KEGG" id="asau:88175338"/>
<evidence type="ECO:0000256" key="1">
    <source>
        <dbReference type="SAM" id="Coils"/>
    </source>
</evidence>
<dbReference type="PANTHER" id="PTHR42342">
    <property type="entry name" value="STATIONARY PHASE PROTEIN 5"/>
    <property type="match status" value="1"/>
</dbReference>
<sequence>MSSIPNVNNLKRVVSKKIRQTVRRLEKNLENLSRNVNPMPQPVRIPVPAQYAMPRGKDECNRSCHWTNLLPCLTHLICSVPLSSVPNGAPTRRLDLGKVLQLYLGRPARFPASALFGRSTFQTLAISVYGNKLASTGFLYHNTRFYSTYSRMNFNQWTWSKINQSIMFKKFSSQSQFRLQKFLSHYRLPTLTQILKKRSKCAQNEFEPRVRLWNIYRELSKKTTRFNSGVTAAANTITSTSLRLNALLTQGFHDMVRVLANEASTVAEGCYVDFKLQPLVLIPEKTMMSADILAELQANLKHFERHLAQLQNDISQLSDLGELPLRYVSSEGIIRVYFPNCDRERLQILLREKNICSGVIYEDFAQEAADLDRFTNVSSVSESDILSSYYLSSVESSSQSEDSDSNVLSLETSSSEFEKNLPGNMLPMHLGNIVPSQGPIMFAEDNYCWA</sequence>
<dbReference type="GeneID" id="88175338"/>
<gene>
    <name evidence="2" type="ORF">PUMCH_004277</name>
</gene>
<keyword evidence="1" id="KW-0175">Coiled coil</keyword>
<dbReference type="RefSeq" id="XP_062879288.1">
    <property type="nucleotide sequence ID" value="XM_063023218.1"/>
</dbReference>
<organism evidence="2 3">
    <name type="scientific">Australozyma saopauloensis</name>
    <dbReference type="NCBI Taxonomy" id="291208"/>
    <lineage>
        <taxon>Eukaryota</taxon>
        <taxon>Fungi</taxon>
        <taxon>Dikarya</taxon>
        <taxon>Ascomycota</taxon>
        <taxon>Saccharomycotina</taxon>
        <taxon>Pichiomycetes</taxon>
        <taxon>Metschnikowiaceae</taxon>
        <taxon>Australozyma</taxon>
    </lineage>
</organism>
<keyword evidence="3" id="KW-1185">Reference proteome</keyword>
<dbReference type="PANTHER" id="PTHR42342:SF1">
    <property type="entry name" value="STATIONARY PHASE PROTEIN 5"/>
    <property type="match status" value="1"/>
</dbReference>
<name>A0AAX4HEC7_9ASCO</name>
<dbReference type="EMBL" id="CP138898">
    <property type="protein sequence ID" value="WPK26909.1"/>
    <property type="molecule type" value="Genomic_DNA"/>
</dbReference>